<dbReference type="PANTHER" id="PTHR30238:SF6">
    <property type="entry name" value="TERC-LIKE PROTEIN"/>
    <property type="match status" value="1"/>
</dbReference>
<evidence type="ECO:0000256" key="6">
    <source>
        <dbReference type="SAM" id="Phobius"/>
    </source>
</evidence>
<proteinExistence type="inferred from homology"/>
<evidence type="ECO:0000256" key="2">
    <source>
        <dbReference type="ARBA" id="ARBA00007511"/>
    </source>
</evidence>
<dbReference type="InterPro" id="IPR005496">
    <property type="entry name" value="Integral_membrane_TerC"/>
</dbReference>
<organism evidence="7 8">
    <name type="scientific">Paenibacillus cellulosilyticus</name>
    <dbReference type="NCBI Taxonomy" id="375489"/>
    <lineage>
        <taxon>Bacteria</taxon>
        <taxon>Bacillati</taxon>
        <taxon>Bacillota</taxon>
        <taxon>Bacilli</taxon>
        <taxon>Bacillales</taxon>
        <taxon>Paenibacillaceae</taxon>
        <taxon>Paenibacillus</taxon>
    </lineage>
</organism>
<evidence type="ECO:0000256" key="4">
    <source>
        <dbReference type="ARBA" id="ARBA00022989"/>
    </source>
</evidence>
<dbReference type="Pfam" id="PF03741">
    <property type="entry name" value="TerC"/>
    <property type="match status" value="1"/>
</dbReference>
<evidence type="ECO:0000256" key="1">
    <source>
        <dbReference type="ARBA" id="ARBA00004141"/>
    </source>
</evidence>
<gene>
    <name evidence="7" type="ORF">DFQ01_13122</name>
</gene>
<feature type="transmembrane region" description="Helical" evidence="6">
    <location>
        <begin position="213"/>
        <end position="232"/>
    </location>
</feature>
<name>A0A2V2YL84_9BACL</name>
<accession>A0A2V2YL84</accession>
<feature type="transmembrane region" description="Helical" evidence="6">
    <location>
        <begin position="155"/>
        <end position="177"/>
    </location>
</feature>
<feature type="transmembrane region" description="Helical" evidence="6">
    <location>
        <begin position="93"/>
        <end position="110"/>
    </location>
</feature>
<comment type="similarity">
    <text evidence="2">Belongs to the TerC family.</text>
</comment>
<evidence type="ECO:0000256" key="3">
    <source>
        <dbReference type="ARBA" id="ARBA00022692"/>
    </source>
</evidence>
<dbReference type="InterPro" id="IPR022493">
    <property type="entry name" value="CHP03716_TM_YkoY"/>
</dbReference>
<dbReference type="GO" id="GO:0016020">
    <property type="term" value="C:membrane"/>
    <property type="evidence" value="ECO:0007669"/>
    <property type="project" value="UniProtKB-SubCell"/>
</dbReference>
<dbReference type="EMBL" id="QGTQ01000031">
    <property type="protein sequence ID" value="PWV94393.1"/>
    <property type="molecule type" value="Genomic_DNA"/>
</dbReference>
<evidence type="ECO:0000313" key="7">
    <source>
        <dbReference type="EMBL" id="PWV94393.1"/>
    </source>
</evidence>
<keyword evidence="5 6" id="KW-0472">Membrane</keyword>
<sequence>MDWLNKIGESYGHFFSWSDISATFTDPASWGIILSLVLLEGLLSADNALVLAVMVRHLPKDQQKKALFYGLLGAYVFRFLAIGFGTYLVKFTLVKVLGAAYLMFIAYKGLFKHGGDEQTEGKAYGFWKTVLMVELMDIAFSIDSVIAAFGVSNEVWVLFLGGILGVLMMRGVAQVFLKLIERFPELEKAAFVLIAVIAVKMLLGAFGVHISHYLFFAAMFLVFGGAIVLSIVRRKKVDEKA</sequence>
<comment type="caution">
    <text evidence="7">The sequence shown here is derived from an EMBL/GenBank/DDBJ whole genome shotgun (WGS) entry which is preliminary data.</text>
</comment>
<dbReference type="OrthoDB" id="9806211at2"/>
<dbReference type="NCBIfam" id="TIGR03716">
    <property type="entry name" value="R_switched_YkoY"/>
    <property type="match status" value="1"/>
</dbReference>
<dbReference type="RefSeq" id="WP_110046788.1">
    <property type="nucleotide sequence ID" value="NZ_CP054612.1"/>
</dbReference>
<feature type="transmembrane region" description="Helical" evidence="6">
    <location>
        <begin position="66"/>
        <end position="87"/>
    </location>
</feature>
<evidence type="ECO:0000313" key="8">
    <source>
        <dbReference type="Proteomes" id="UP000246635"/>
    </source>
</evidence>
<keyword evidence="3 6" id="KW-0812">Transmembrane</keyword>
<comment type="subcellular location">
    <subcellularLocation>
        <location evidence="1">Membrane</location>
        <topology evidence="1">Multi-pass membrane protein</topology>
    </subcellularLocation>
</comment>
<reference evidence="7 8" key="1">
    <citation type="submission" date="2018-05" db="EMBL/GenBank/DDBJ databases">
        <title>Genomic Encyclopedia of Type Strains, Phase III (KMG-III): the genomes of soil and plant-associated and newly described type strains.</title>
        <authorList>
            <person name="Whitman W."/>
        </authorList>
    </citation>
    <scope>NUCLEOTIDE SEQUENCE [LARGE SCALE GENOMIC DNA]</scope>
    <source>
        <strain evidence="7 8">CECT 5696</strain>
    </source>
</reference>
<dbReference type="Proteomes" id="UP000246635">
    <property type="component" value="Unassembled WGS sequence"/>
</dbReference>
<dbReference type="PANTHER" id="PTHR30238">
    <property type="entry name" value="MEMBRANE BOUND PREDICTED REDOX MODULATOR"/>
    <property type="match status" value="1"/>
</dbReference>
<keyword evidence="4 6" id="KW-1133">Transmembrane helix</keyword>
<protein>
    <submittedName>
        <fullName evidence="7">YkoY family integral membrane protein</fullName>
    </submittedName>
</protein>
<feature type="transmembrane region" description="Helical" evidence="6">
    <location>
        <begin position="189"/>
        <end position="207"/>
    </location>
</feature>
<keyword evidence="8" id="KW-1185">Reference proteome</keyword>
<feature type="transmembrane region" description="Helical" evidence="6">
    <location>
        <begin position="30"/>
        <end position="54"/>
    </location>
</feature>
<dbReference type="AlphaFoldDB" id="A0A2V2YL84"/>
<evidence type="ECO:0000256" key="5">
    <source>
        <dbReference type="ARBA" id="ARBA00023136"/>
    </source>
</evidence>